<dbReference type="AlphaFoldDB" id="H5SKA1"/>
<dbReference type="NCBIfam" id="TIGR00260">
    <property type="entry name" value="thrC"/>
    <property type="match status" value="1"/>
</dbReference>
<evidence type="ECO:0000256" key="5">
    <source>
        <dbReference type="NCBIfam" id="TIGR00260"/>
    </source>
</evidence>
<dbReference type="InterPro" id="IPR004450">
    <property type="entry name" value="Thr_synthase-like"/>
</dbReference>
<sequence>MPHFLGYRCSLCQAEYLPDQVRYTCPKDGGNLDVILDYAALRARYRAEDILSRAEPSIWRYLPLLPLGNPPGGEGTPFHVVGHTPIFTLPRLAEKLGLKTLWLKDESRNPTASFKDRASALVVARAREIGADVVVTASTGNAGAALAGMAAATGVQAVIFAPRTAPPAKIAQLLIFGARVFLVDGTYDDAFDLTIQAANEFGWYCRNTGYNPFTAEGKKTAAFEIWEWWRGAHNAWHLLIGEGAEHAPLTIFVSVGDGNIISGLHKGFKDLQELGWLTRMPRLIGVQARGSAAIAQAFHARTEHLTPVKAETIADSISVDLPRDGVRALRAARETGGTYLTVSDEEILAAIAELGKFGVFAEPAGAAAYAGLIVARRQGIIQAEDPVLVLNTGSGLKDVRAAMQAVPEAPIIEPSLDAVRRLLR</sequence>
<evidence type="ECO:0000256" key="1">
    <source>
        <dbReference type="ARBA" id="ARBA00001933"/>
    </source>
</evidence>
<dbReference type="PANTHER" id="PTHR48078:SF6">
    <property type="entry name" value="L-THREONINE DEHYDRATASE CATABOLIC TDCB"/>
    <property type="match status" value="1"/>
</dbReference>
<dbReference type="InterPro" id="IPR036052">
    <property type="entry name" value="TrpB-like_PALP_sf"/>
</dbReference>
<dbReference type="InterPro" id="IPR050147">
    <property type="entry name" value="Ser/Thr_Dehydratase"/>
</dbReference>
<dbReference type="EMBL" id="AP011752">
    <property type="protein sequence ID" value="BAL56587.1"/>
    <property type="molecule type" value="Genomic_DNA"/>
</dbReference>
<dbReference type="PANTHER" id="PTHR48078">
    <property type="entry name" value="THREONINE DEHYDRATASE, MITOCHONDRIAL-RELATED"/>
    <property type="match status" value="1"/>
</dbReference>
<proteinExistence type="inferred from homology"/>
<gene>
    <name evidence="8" type="ORF">HGMM_F40G09C34</name>
</gene>
<keyword evidence="4" id="KW-0456">Lyase</keyword>
<dbReference type="GO" id="GO:0003941">
    <property type="term" value="F:L-serine ammonia-lyase activity"/>
    <property type="evidence" value="ECO:0007669"/>
    <property type="project" value="TreeGrafter"/>
</dbReference>
<name>H5SKA1_9CHLR</name>
<evidence type="ECO:0000256" key="3">
    <source>
        <dbReference type="ARBA" id="ARBA00022898"/>
    </source>
</evidence>
<evidence type="ECO:0000313" key="8">
    <source>
        <dbReference type="EMBL" id="BAL56587.1"/>
    </source>
</evidence>
<reference evidence="8" key="1">
    <citation type="journal article" date="2005" name="Environ. Microbiol.">
        <title>Genetic and functional properties of uncultivated thermophilic crenarchaeotes from a subsurface gold mine as revealed by analysis of genome fragments.</title>
        <authorList>
            <person name="Nunoura T."/>
            <person name="Hirayama H."/>
            <person name="Takami H."/>
            <person name="Oida H."/>
            <person name="Nishi S."/>
            <person name="Shimamura S."/>
            <person name="Suzuki Y."/>
            <person name="Inagaki F."/>
            <person name="Takai K."/>
            <person name="Nealson K.H."/>
            <person name="Horikoshi K."/>
        </authorList>
    </citation>
    <scope>NUCLEOTIDE SEQUENCE</scope>
</reference>
<dbReference type="GO" id="GO:0004794">
    <property type="term" value="F:threonine deaminase activity"/>
    <property type="evidence" value="ECO:0007669"/>
    <property type="project" value="TreeGrafter"/>
</dbReference>
<dbReference type="InterPro" id="IPR001926">
    <property type="entry name" value="TrpB-like_PALP"/>
</dbReference>
<dbReference type="EC" id="4.2.3.1" evidence="5"/>
<keyword evidence="3 6" id="KW-0663">Pyridoxal phosphate</keyword>
<protein>
    <recommendedName>
        <fullName evidence="5">Threonine synthase</fullName>
        <ecNumber evidence="5">4.2.3.1</ecNumber>
    </recommendedName>
</protein>
<dbReference type="GO" id="GO:0006567">
    <property type="term" value="P:L-threonine catabolic process"/>
    <property type="evidence" value="ECO:0007669"/>
    <property type="project" value="TreeGrafter"/>
</dbReference>
<accession>H5SKA1</accession>
<dbReference type="Gene3D" id="3.40.50.1100">
    <property type="match status" value="2"/>
</dbReference>
<reference evidence="8" key="2">
    <citation type="journal article" date="2012" name="PLoS ONE">
        <title>A Deeply Branching Thermophilic Bacterium with an Ancient Acetyl-CoA Pathway Dominates a Subsurface Ecosystem.</title>
        <authorList>
            <person name="Takami H."/>
            <person name="Noguchi H."/>
            <person name="Takaki Y."/>
            <person name="Uchiyama I."/>
            <person name="Toyoda A."/>
            <person name="Nishi S."/>
            <person name="Chee G.-J."/>
            <person name="Arai W."/>
            <person name="Nunoura T."/>
            <person name="Itoh T."/>
            <person name="Hattori M."/>
            <person name="Takai K."/>
        </authorList>
    </citation>
    <scope>NUCLEOTIDE SEQUENCE</scope>
</reference>
<evidence type="ECO:0000256" key="4">
    <source>
        <dbReference type="ARBA" id="ARBA00023239"/>
    </source>
</evidence>
<dbReference type="Pfam" id="PF00291">
    <property type="entry name" value="PALP"/>
    <property type="match status" value="1"/>
</dbReference>
<organism evidence="8">
    <name type="scientific">uncultured Chloroflexota bacterium</name>
    <dbReference type="NCBI Taxonomy" id="166587"/>
    <lineage>
        <taxon>Bacteria</taxon>
        <taxon>Bacillati</taxon>
        <taxon>Chloroflexota</taxon>
        <taxon>environmental samples</taxon>
    </lineage>
</organism>
<evidence type="ECO:0000256" key="6">
    <source>
        <dbReference type="PIRSR" id="PIRSR604450-51"/>
    </source>
</evidence>
<feature type="domain" description="Tryptophan synthase beta chain-like PALP" evidence="7">
    <location>
        <begin position="80"/>
        <end position="393"/>
    </location>
</feature>
<dbReference type="GO" id="GO:0009097">
    <property type="term" value="P:isoleucine biosynthetic process"/>
    <property type="evidence" value="ECO:0007669"/>
    <property type="project" value="TreeGrafter"/>
</dbReference>
<comment type="similarity">
    <text evidence="2">Belongs to the threonine synthase family.</text>
</comment>
<dbReference type="GO" id="GO:0009088">
    <property type="term" value="P:threonine biosynthetic process"/>
    <property type="evidence" value="ECO:0007669"/>
    <property type="project" value="UniProtKB-UniRule"/>
</dbReference>
<dbReference type="SUPFAM" id="SSF53686">
    <property type="entry name" value="Tryptophan synthase beta subunit-like PLP-dependent enzymes"/>
    <property type="match status" value="1"/>
</dbReference>
<dbReference type="GO" id="GO:0006565">
    <property type="term" value="P:L-serine catabolic process"/>
    <property type="evidence" value="ECO:0007669"/>
    <property type="project" value="TreeGrafter"/>
</dbReference>
<comment type="cofactor">
    <cofactor evidence="1 6">
        <name>pyridoxal 5'-phosphate</name>
        <dbReference type="ChEBI" id="CHEBI:597326"/>
    </cofactor>
</comment>
<evidence type="ECO:0000259" key="7">
    <source>
        <dbReference type="Pfam" id="PF00291"/>
    </source>
</evidence>
<evidence type="ECO:0000256" key="2">
    <source>
        <dbReference type="ARBA" id="ARBA00005517"/>
    </source>
</evidence>
<feature type="modified residue" description="N6-(pyridoxal phosphate)lysine" evidence="6">
    <location>
        <position position="115"/>
    </location>
</feature>
<dbReference type="GO" id="GO:0004795">
    <property type="term" value="F:threonine synthase activity"/>
    <property type="evidence" value="ECO:0007669"/>
    <property type="project" value="UniProtKB-UniRule"/>
</dbReference>